<gene>
    <name evidence="2" type="ORF">LOD99_11300</name>
</gene>
<sequence>MPLQFQRTIHPNEASEDRLPAPPPDMPIDYPKFVKAAPAGQTKGSGPPSDTGGPLPPPPSNAKPIGNLLDSIHDYLDLNNNSIQILSINLHKGSQFGSDIIERLYDMKLNNDDILILDKSNSCLHIFNKDLVLQKSIISI</sequence>
<proteinExistence type="predicted"/>
<organism evidence="2 3">
    <name type="scientific">Oopsacas minuta</name>
    <dbReference type="NCBI Taxonomy" id="111878"/>
    <lineage>
        <taxon>Eukaryota</taxon>
        <taxon>Metazoa</taxon>
        <taxon>Porifera</taxon>
        <taxon>Hexactinellida</taxon>
        <taxon>Hexasterophora</taxon>
        <taxon>Lyssacinosida</taxon>
        <taxon>Leucopsacidae</taxon>
        <taxon>Oopsacas</taxon>
    </lineage>
</organism>
<keyword evidence="3" id="KW-1185">Reference proteome</keyword>
<feature type="region of interest" description="Disordered" evidence="1">
    <location>
        <begin position="1"/>
        <end position="64"/>
    </location>
</feature>
<name>A0AAV7K5D5_9METZ</name>
<evidence type="ECO:0000313" key="2">
    <source>
        <dbReference type="EMBL" id="KAI6656265.1"/>
    </source>
</evidence>
<protein>
    <submittedName>
        <fullName evidence="2">Uncharacterized protein</fullName>
    </submittedName>
</protein>
<dbReference type="Proteomes" id="UP001165289">
    <property type="component" value="Unassembled WGS sequence"/>
</dbReference>
<evidence type="ECO:0000256" key="1">
    <source>
        <dbReference type="SAM" id="MobiDB-lite"/>
    </source>
</evidence>
<comment type="caution">
    <text evidence="2">The sequence shown here is derived from an EMBL/GenBank/DDBJ whole genome shotgun (WGS) entry which is preliminary data.</text>
</comment>
<evidence type="ECO:0000313" key="3">
    <source>
        <dbReference type="Proteomes" id="UP001165289"/>
    </source>
</evidence>
<dbReference type="AlphaFoldDB" id="A0AAV7K5D5"/>
<dbReference type="EMBL" id="JAKMXF010000148">
    <property type="protein sequence ID" value="KAI6656265.1"/>
    <property type="molecule type" value="Genomic_DNA"/>
</dbReference>
<feature type="compositionally biased region" description="Low complexity" evidence="1">
    <location>
        <begin position="44"/>
        <end position="53"/>
    </location>
</feature>
<accession>A0AAV7K5D5</accession>
<reference evidence="2 3" key="1">
    <citation type="journal article" date="2023" name="BMC Biol.">
        <title>The compact genome of the sponge Oopsacas minuta (Hexactinellida) is lacking key metazoan core genes.</title>
        <authorList>
            <person name="Santini S."/>
            <person name="Schenkelaars Q."/>
            <person name="Jourda C."/>
            <person name="Duchesne M."/>
            <person name="Belahbib H."/>
            <person name="Rocher C."/>
            <person name="Selva M."/>
            <person name="Riesgo A."/>
            <person name="Vervoort M."/>
            <person name="Leys S.P."/>
            <person name="Kodjabachian L."/>
            <person name="Le Bivic A."/>
            <person name="Borchiellini C."/>
            <person name="Claverie J.M."/>
            <person name="Renard E."/>
        </authorList>
    </citation>
    <scope>NUCLEOTIDE SEQUENCE [LARGE SCALE GENOMIC DNA]</scope>
    <source>
        <strain evidence="2">SPO-2</strain>
    </source>
</reference>